<keyword evidence="2" id="KW-1185">Reference proteome</keyword>
<dbReference type="EMBL" id="CP099838">
    <property type="protein sequence ID" value="USY23591.1"/>
    <property type="molecule type" value="Genomic_DNA"/>
</dbReference>
<dbReference type="RefSeq" id="WP_254422245.1">
    <property type="nucleotide sequence ID" value="NZ_BAAAJB010000040.1"/>
</dbReference>
<organism evidence="1 2">
    <name type="scientific">Nocardiopsis exhalans</name>
    <dbReference type="NCBI Taxonomy" id="163604"/>
    <lineage>
        <taxon>Bacteria</taxon>
        <taxon>Bacillati</taxon>
        <taxon>Actinomycetota</taxon>
        <taxon>Actinomycetes</taxon>
        <taxon>Streptosporangiales</taxon>
        <taxon>Nocardiopsidaceae</taxon>
        <taxon>Nocardiopsis</taxon>
    </lineage>
</organism>
<sequence length="89" mass="10172">MVTNPEAVSGWRLACRRAPAHEGDHQDALGRRWPETARQLAQLSTEYSERWSVWTNPRGWYARLISDPRTVLQASSAAQLAQTLREAQR</sequence>
<name>A0ABY5DJT5_9ACTN</name>
<evidence type="ECO:0000313" key="1">
    <source>
        <dbReference type="EMBL" id="USY23591.1"/>
    </source>
</evidence>
<keyword evidence="1" id="KW-0614">Plasmid</keyword>
<geneLocation type="plasmid" evidence="1 2">
    <name>unnamed1</name>
</geneLocation>
<proteinExistence type="predicted"/>
<dbReference type="Proteomes" id="UP001055940">
    <property type="component" value="Plasmid unnamed1"/>
</dbReference>
<accession>A0ABY5DJT5</accession>
<evidence type="ECO:0000313" key="2">
    <source>
        <dbReference type="Proteomes" id="UP001055940"/>
    </source>
</evidence>
<protein>
    <submittedName>
        <fullName evidence="1">Uncharacterized protein</fullName>
    </submittedName>
</protein>
<gene>
    <name evidence="1" type="ORF">NE857_33720</name>
</gene>
<reference evidence="1" key="1">
    <citation type="submission" date="2022-06" db="EMBL/GenBank/DDBJ databases">
        <authorList>
            <person name="Ping M."/>
        </authorList>
    </citation>
    <scope>NUCLEOTIDE SEQUENCE</scope>
    <source>
        <strain evidence="1">JCM11759T</strain>
        <plasmid evidence="1">unnamed1</plasmid>
    </source>
</reference>